<reference evidence="9 10" key="1">
    <citation type="submission" date="2020-08" db="EMBL/GenBank/DDBJ databases">
        <title>Genomic Encyclopedia of Type Strains, Phase IV (KMG-IV): sequencing the most valuable type-strain genomes for metagenomic binning, comparative biology and taxonomic classification.</title>
        <authorList>
            <person name="Goeker M."/>
        </authorList>
    </citation>
    <scope>NUCLEOTIDE SEQUENCE [LARGE SCALE GENOMIC DNA]</scope>
    <source>
        <strain evidence="9 10">DSM 103336</strain>
    </source>
</reference>
<dbReference type="SUPFAM" id="SSF103473">
    <property type="entry name" value="MFS general substrate transporter"/>
    <property type="match status" value="1"/>
</dbReference>
<comment type="caution">
    <text evidence="9">The sequence shown here is derived from an EMBL/GenBank/DDBJ whole genome shotgun (WGS) entry which is preliminary data.</text>
</comment>
<evidence type="ECO:0000256" key="1">
    <source>
        <dbReference type="ARBA" id="ARBA00004141"/>
    </source>
</evidence>
<feature type="domain" description="Major facilitator superfamily (MFS) profile" evidence="8">
    <location>
        <begin position="105"/>
        <end position="506"/>
    </location>
</feature>
<evidence type="ECO:0000256" key="2">
    <source>
        <dbReference type="ARBA" id="ARBA00010992"/>
    </source>
</evidence>
<evidence type="ECO:0000256" key="4">
    <source>
        <dbReference type="ARBA" id="ARBA00022692"/>
    </source>
</evidence>
<organism evidence="9 10">
    <name type="scientific">Sphingomonas prati</name>
    <dbReference type="NCBI Taxonomy" id="1843237"/>
    <lineage>
        <taxon>Bacteria</taxon>
        <taxon>Pseudomonadati</taxon>
        <taxon>Pseudomonadota</taxon>
        <taxon>Alphaproteobacteria</taxon>
        <taxon>Sphingomonadales</taxon>
        <taxon>Sphingomonadaceae</taxon>
        <taxon>Sphingomonas</taxon>
    </lineage>
</organism>
<evidence type="ECO:0000313" key="10">
    <source>
        <dbReference type="Proteomes" id="UP000546701"/>
    </source>
</evidence>
<dbReference type="EMBL" id="JACIJR010000007">
    <property type="protein sequence ID" value="MBB5730448.1"/>
    <property type="molecule type" value="Genomic_DNA"/>
</dbReference>
<keyword evidence="4 7" id="KW-0812">Transmembrane</keyword>
<dbReference type="InterPro" id="IPR020846">
    <property type="entry name" value="MFS_dom"/>
</dbReference>
<feature type="transmembrane region" description="Helical" evidence="7">
    <location>
        <begin position="195"/>
        <end position="216"/>
    </location>
</feature>
<dbReference type="PANTHER" id="PTHR23511">
    <property type="entry name" value="SYNAPTIC VESICLE GLYCOPROTEIN 2"/>
    <property type="match status" value="1"/>
</dbReference>
<feature type="transmembrane region" description="Helical" evidence="7">
    <location>
        <begin position="390"/>
        <end position="408"/>
    </location>
</feature>
<evidence type="ECO:0000259" key="8">
    <source>
        <dbReference type="PROSITE" id="PS50850"/>
    </source>
</evidence>
<comment type="similarity">
    <text evidence="2">Belongs to the major facilitator superfamily. Sugar transporter (TC 2.A.1.1) family.</text>
</comment>
<dbReference type="InterPro" id="IPR036259">
    <property type="entry name" value="MFS_trans_sf"/>
</dbReference>
<dbReference type="GO" id="GO:0022857">
    <property type="term" value="F:transmembrane transporter activity"/>
    <property type="evidence" value="ECO:0007669"/>
    <property type="project" value="InterPro"/>
</dbReference>
<name>A0A7W9BVJ8_9SPHN</name>
<keyword evidence="10" id="KW-1185">Reference proteome</keyword>
<dbReference type="GO" id="GO:0016020">
    <property type="term" value="C:membrane"/>
    <property type="evidence" value="ECO:0007669"/>
    <property type="project" value="UniProtKB-SubCell"/>
</dbReference>
<dbReference type="Proteomes" id="UP000546701">
    <property type="component" value="Unassembled WGS sequence"/>
</dbReference>
<dbReference type="Pfam" id="PF07690">
    <property type="entry name" value="MFS_1"/>
    <property type="match status" value="1"/>
</dbReference>
<proteinExistence type="inferred from homology"/>
<dbReference type="InterPro" id="IPR011701">
    <property type="entry name" value="MFS"/>
</dbReference>
<dbReference type="Gene3D" id="1.20.1250.20">
    <property type="entry name" value="MFS general substrate transporter like domains"/>
    <property type="match status" value="1"/>
</dbReference>
<feature type="transmembrane region" description="Helical" evidence="7">
    <location>
        <begin position="453"/>
        <end position="477"/>
    </location>
</feature>
<evidence type="ECO:0000313" key="9">
    <source>
        <dbReference type="EMBL" id="MBB5730448.1"/>
    </source>
</evidence>
<keyword evidence="3" id="KW-0813">Transport</keyword>
<feature type="transmembrane region" description="Helical" evidence="7">
    <location>
        <begin position="170"/>
        <end position="189"/>
    </location>
</feature>
<dbReference type="PANTHER" id="PTHR23511:SF34">
    <property type="entry name" value="SYNAPTIC VESICLE GLYCOPROTEIN 2"/>
    <property type="match status" value="1"/>
</dbReference>
<feature type="transmembrane region" description="Helical" evidence="7">
    <location>
        <begin position="260"/>
        <end position="278"/>
    </location>
</feature>
<feature type="transmembrane region" description="Helical" evidence="7">
    <location>
        <begin position="228"/>
        <end position="248"/>
    </location>
</feature>
<gene>
    <name evidence="9" type="ORF">FHS99_002951</name>
</gene>
<evidence type="ECO:0000256" key="6">
    <source>
        <dbReference type="ARBA" id="ARBA00023136"/>
    </source>
</evidence>
<evidence type="ECO:0000256" key="7">
    <source>
        <dbReference type="SAM" id="Phobius"/>
    </source>
</evidence>
<feature type="transmembrane region" description="Helical" evidence="7">
    <location>
        <begin position="360"/>
        <end position="383"/>
    </location>
</feature>
<dbReference type="PROSITE" id="PS50850">
    <property type="entry name" value="MFS"/>
    <property type="match status" value="1"/>
</dbReference>
<feature type="transmembrane region" description="Helical" evidence="7">
    <location>
        <begin position="414"/>
        <end position="441"/>
    </location>
</feature>
<keyword evidence="6 7" id="KW-0472">Membrane</keyword>
<dbReference type="AlphaFoldDB" id="A0A7W9BVJ8"/>
<comment type="subcellular location">
    <subcellularLocation>
        <location evidence="1">Membrane</location>
        <topology evidence="1">Multi-pass membrane protein</topology>
    </subcellularLocation>
</comment>
<accession>A0A7W9BVJ8</accession>
<protein>
    <submittedName>
        <fullName evidence="9">Putative MFS transporter</fullName>
    </submittedName>
</protein>
<feature type="transmembrane region" description="Helical" evidence="7">
    <location>
        <begin position="139"/>
        <end position="163"/>
    </location>
</feature>
<evidence type="ECO:0000256" key="5">
    <source>
        <dbReference type="ARBA" id="ARBA00022989"/>
    </source>
</evidence>
<dbReference type="RefSeq" id="WP_157177030.1">
    <property type="nucleotide sequence ID" value="NZ_BMJP01000005.1"/>
</dbReference>
<keyword evidence="5 7" id="KW-1133">Transmembrane helix</keyword>
<evidence type="ECO:0000256" key="3">
    <source>
        <dbReference type="ARBA" id="ARBA00022448"/>
    </source>
</evidence>
<sequence length="519" mass="54373">MGQAQNVRSSVVGERWPLFWAGCAAISAGVLLHLPMLAMAHEMGNHLSGMPMDGWMYLGMALIGLGVPAAIVGALPRQRPAHAASAGATFEAPDDTPLSRSHAAVLLVLTLGLIIDTMKPATLGFVLPGMRGEYGMAKSMAALLPFVALTGTTVGSFLWGWLADIYGRRVSILLSTILFVSTSICGAMPSYGWNLVMCFLMGCSAGGMLPVVYTLLAEVMPPRHRSWVLVLVGGTGLVGGYLAASGAAHVFEPLFGWRSLWLQGFPTGLLLLALARWIPESPRFLLERGMHAELADMTRRFGIVRSARSTVASSGVPELDRQRALTAALVVTALSWSFVNFGLLLWLPTDLQDRGFSAEIASGIIASSALVALPTIMVAAFLYSRWSSKGTLIGTVLLTLTGLVGALLPAQTLAWPPLLVAVIALLVVGTNGLIAVLLPYAAENYALAVRGRATGLIAASSKFGGVAVQLGAFAGLIPTLGGAAVALIVPMGLSAALIARAGRETRGRSLRDLEEPASN</sequence>
<feature type="transmembrane region" description="Helical" evidence="7">
    <location>
        <begin position="104"/>
        <end position="127"/>
    </location>
</feature>
<feature type="transmembrane region" description="Helical" evidence="7">
    <location>
        <begin position="483"/>
        <end position="501"/>
    </location>
</feature>
<feature type="transmembrane region" description="Helical" evidence="7">
    <location>
        <begin position="324"/>
        <end position="348"/>
    </location>
</feature>
<feature type="transmembrane region" description="Helical" evidence="7">
    <location>
        <begin position="16"/>
        <end position="34"/>
    </location>
</feature>
<feature type="transmembrane region" description="Helical" evidence="7">
    <location>
        <begin position="54"/>
        <end position="75"/>
    </location>
</feature>
<dbReference type="OrthoDB" id="9784658at2"/>